<feature type="transmembrane region" description="Helical" evidence="6">
    <location>
        <begin position="434"/>
        <end position="453"/>
    </location>
</feature>
<evidence type="ECO:0000256" key="3">
    <source>
        <dbReference type="ARBA" id="ARBA00022692"/>
    </source>
</evidence>
<dbReference type="EMBL" id="BMFG01000002">
    <property type="protein sequence ID" value="GGD20014.1"/>
    <property type="molecule type" value="Genomic_DNA"/>
</dbReference>
<keyword evidence="4 6" id="KW-1133">Transmembrane helix</keyword>
<evidence type="ECO:0000256" key="6">
    <source>
        <dbReference type="SAM" id="Phobius"/>
    </source>
</evidence>
<feature type="domain" description="ComEC/Rec2-related protein" evidence="7">
    <location>
        <begin position="217"/>
        <end position="485"/>
    </location>
</feature>
<gene>
    <name evidence="9" type="ORF">GCM10011343_08170</name>
</gene>
<accession>A0A916XXR3</accession>
<evidence type="ECO:0000313" key="10">
    <source>
        <dbReference type="Proteomes" id="UP000625735"/>
    </source>
</evidence>
<reference evidence="9" key="2">
    <citation type="submission" date="2020-09" db="EMBL/GenBank/DDBJ databases">
        <authorList>
            <person name="Sun Q."/>
            <person name="Zhou Y."/>
        </authorList>
    </citation>
    <scope>NUCLEOTIDE SEQUENCE</scope>
    <source>
        <strain evidence="9">CGMCC 1.12506</strain>
    </source>
</reference>
<reference evidence="9" key="1">
    <citation type="journal article" date="2014" name="Int. J. Syst. Evol. Microbiol.">
        <title>Complete genome sequence of Corynebacterium casei LMG S-19264T (=DSM 44701T), isolated from a smear-ripened cheese.</title>
        <authorList>
            <consortium name="US DOE Joint Genome Institute (JGI-PGF)"/>
            <person name="Walter F."/>
            <person name="Albersmeier A."/>
            <person name="Kalinowski J."/>
            <person name="Ruckert C."/>
        </authorList>
    </citation>
    <scope>NUCLEOTIDE SEQUENCE</scope>
    <source>
        <strain evidence="9">CGMCC 1.12506</strain>
    </source>
</reference>
<evidence type="ECO:0000256" key="4">
    <source>
        <dbReference type="ARBA" id="ARBA00022989"/>
    </source>
</evidence>
<dbReference type="PANTHER" id="PTHR30619">
    <property type="entry name" value="DNA INTERNALIZATION/COMPETENCE PROTEIN COMEC/REC2"/>
    <property type="match status" value="1"/>
</dbReference>
<feature type="transmembrane region" description="Helical" evidence="6">
    <location>
        <begin position="370"/>
        <end position="393"/>
    </location>
</feature>
<name>A0A916XXR3_9FLAO</name>
<evidence type="ECO:0000256" key="5">
    <source>
        <dbReference type="ARBA" id="ARBA00023136"/>
    </source>
</evidence>
<dbReference type="InterPro" id="IPR004477">
    <property type="entry name" value="ComEC_N"/>
</dbReference>
<evidence type="ECO:0000313" key="9">
    <source>
        <dbReference type="EMBL" id="GGD20014.1"/>
    </source>
</evidence>
<feature type="transmembrane region" description="Helical" evidence="6">
    <location>
        <begin position="465"/>
        <end position="484"/>
    </location>
</feature>
<feature type="transmembrane region" description="Helical" evidence="6">
    <location>
        <begin position="342"/>
        <end position="358"/>
    </location>
</feature>
<feature type="transmembrane region" description="Helical" evidence="6">
    <location>
        <begin position="237"/>
        <end position="256"/>
    </location>
</feature>
<evidence type="ECO:0000259" key="8">
    <source>
        <dbReference type="Pfam" id="PF13567"/>
    </source>
</evidence>
<dbReference type="Proteomes" id="UP000625735">
    <property type="component" value="Unassembled WGS sequence"/>
</dbReference>
<keyword evidence="2" id="KW-1003">Cell membrane</keyword>
<feature type="transmembrane region" description="Helical" evidence="6">
    <location>
        <begin position="43"/>
        <end position="65"/>
    </location>
</feature>
<organism evidence="9 10">
    <name type="scientific">Flavobacterium orientale</name>
    <dbReference type="NCBI Taxonomy" id="1756020"/>
    <lineage>
        <taxon>Bacteria</taxon>
        <taxon>Pseudomonadati</taxon>
        <taxon>Bacteroidota</taxon>
        <taxon>Flavobacteriia</taxon>
        <taxon>Flavobacteriales</taxon>
        <taxon>Flavobacteriaceae</taxon>
        <taxon>Flavobacterium</taxon>
    </lineage>
</organism>
<feature type="transmembrane region" description="Helical" evidence="6">
    <location>
        <begin position="496"/>
        <end position="514"/>
    </location>
</feature>
<sequence>MLGITVGNLYKPNPDSLYLLLTLQLLSLFTAFVLVNKSQKAKLLFGLFLYFLSFSSGIFVFVSHYQPNHKNHYSNWILAGEKVILTGVISEELKANPYSHKYYLEVTQINNQELKGKLLVNFSKKNEESLPEVGTVILAKCAIKELIKPNNPNQFDYADYLEKRNVFHQIYLENKNFRYLKTDKNTNYFLQKTRESISKDIAKNNIPTERLHIIQALLLGQRQDINSELLQKYSKAGAIHILAISGLHIGILLFFFKTVLSPLRRIKHGAVVQLIILISLLWLFAILSGLSPSVVRAVTMFSFVGIGIYLQRATNIFNTIAVSILLLLLFKPNFLFEVGFQLSYSAVIAIVWIQPLFTKFWRPKNKILNYFYEIITVSIAAQVGVLPLSIYYFHQFPGLFFMTNLIIIPLLTVILVIGILVVITNAIGVSFLPFSYILSESIGFMNYYVNWIASFEKFIFSDISFNRLLLITLYALLIGIIILLKKPNYLKLQFVLILIFSYQLAYFGSIYSNYKTDEAVLFHYPKKTIIALKENNKITIYTNDTLIENNYVVKNYLQGNFGEINTVEKVPNAIQLFDKKLLIIDENAIYKVPEKVELILLTQSPKINLERLIDYHQPKLIIANGSNYLSTIEQWKKTCLKKNIPFHITNEKGYLRIY</sequence>
<dbReference type="Pfam" id="PF13567">
    <property type="entry name" value="DUF4131"/>
    <property type="match status" value="1"/>
</dbReference>
<feature type="domain" description="DUF4131" evidence="8">
    <location>
        <begin position="16"/>
        <end position="174"/>
    </location>
</feature>
<dbReference type="AlphaFoldDB" id="A0A916XXR3"/>
<dbReference type="PANTHER" id="PTHR30619:SF1">
    <property type="entry name" value="RECOMBINATION PROTEIN 2"/>
    <property type="match status" value="1"/>
</dbReference>
<dbReference type="GO" id="GO:0005886">
    <property type="term" value="C:plasma membrane"/>
    <property type="evidence" value="ECO:0007669"/>
    <property type="project" value="UniProtKB-SubCell"/>
</dbReference>
<comment type="caution">
    <text evidence="9">The sequence shown here is derived from an EMBL/GenBank/DDBJ whole genome shotgun (WGS) entry which is preliminary data.</text>
</comment>
<feature type="transmembrane region" description="Helical" evidence="6">
    <location>
        <begin position="268"/>
        <end position="287"/>
    </location>
</feature>
<protein>
    <submittedName>
        <fullName evidence="9">Competence protein ComEC</fullName>
    </submittedName>
</protein>
<keyword evidence="5 6" id="KW-0472">Membrane</keyword>
<dbReference type="NCBIfam" id="TIGR00360">
    <property type="entry name" value="ComEC_N-term"/>
    <property type="match status" value="1"/>
</dbReference>
<evidence type="ECO:0000256" key="1">
    <source>
        <dbReference type="ARBA" id="ARBA00004651"/>
    </source>
</evidence>
<proteinExistence type="predicted"/>
<keyword evidence="10" id="KW-1185">Reference proteome</keyword>
<feature type="transmembrane region" description="Helical" evidence="6">
    <location>
        <begin position="399"/>
        <end position="422"/>
    </location>
</feature>
<dbReference type="InterPro" id="IPR052159">
    <property type="entry name" value="Competence_DNA_uptake"/>
</dbReference>
<evidence type="ECO:0000259" key="7">
    <source>
        <dbReference type="Pfam" id="PF03772"/>
    </source>
</evidence>
<dbReference type="InterPro" id="IPR025405">
    <property type="entry name" value="DUF4131"/>
</dbReference>
<evidence type="ECO:0000256" key="2">
    <source>
        <dbReference type="ARBA" id="ARBA00022475"/>
    </source>
</evidence>
<comment type="subcellular location">
    <subcellularLocation>
        <location evidence="1">Cell membrane</location>
        <topology evidence="1">Multi-pass membrane protein</topology>
    </subcellularLocation>
</comment>
<dbReference type="Pfam" id="PF03772">
    <property type="entry name" value="Competence"/>
    <property type="match status" value="1"/>
</dbReference>
<keyword evidence="3 6" id="KW-0812">Transmembrane</keyword>
<feature type="transmembrane region" description="Helical" evidence="6">
    <location>
        <begin position="17"/>
        <end position="36"/>
    </location>
</feature>